<feature type="binding site" evidence="10">
    <location>
        <position position="138"/>
    </location>
    <ligand>
        <name>4-amino-2-methyl-5-(diphosphooxymethyl)pyrimidine</name>
        <dbReference type="ChEBI" id="CHEBI:57841"/>
    </ligand>
</feature>
<dbReference type="EMBL" id="CP003349">
    <property type="protein sequence ID" value="AFD08811.1"/>
    <property type="molecule type" value="Genomic_DNA"/>
</dbReference>
<evidence type="ECO:0000256" key="8">
    <source>
        <dbReference type="ARBA" id="ARBA00047851"/>
    </source>
</evidence>
<dbReference type="GO" id="GO:0000287">
    <property type="term" value="F:magnesium ion binding"/>
    <property type="evidence" value="ECO:0007669"/>
    <property type="project" value="UniProtKB-UniRule"/>
</dbReference>
<evidence type="ECO:0000256" key="7">
    <source>
        <dbReference type="ARBA" id="ARBA00047334"/>
    </source>
</evidence>
<evidence type="ECO:0000313" key="15">
    <source>
        <dbReference type="Proteomes" id="UP000007590"/>
    </source>
</evidence>
<dbReference type="eggNOG" id="COG0352">
    <property type="taxonomic scope" value="Bacteria"/>
</dbReference>
<keyword evidence="6 10" id="KW-0784">Thiamine biosynthesis</keyword>
<comment type="cofactor">
    <cofactor evidence="10">
        <name>Mg(2+)</name>
        <dbReference type="ChEBI" id="CHEBI:18420"/>
    </cofactor>
    <text evidence="10">Binds 1 Mg(2+) ion per subunit.</text>
</comment>
<protein>
    <recommendedName>
        <fullName evidence="10">Thiamine-phosphate synthase</fullName>
        <shortName evidence="10">TP synthase</shortName>
        <shortName evidence="10">TPS</shortName>
        <ecNumber evidence="10">2.5.1.3</ecNumber>
    </recommendedName>
    <alternativeName>
        <fullName evidence="10">Thiamine-phosphate pyrophosphorylase</fullName>
        <shortName evidence="10">TMP pyrophosphorylase</shortName>
        <shortName evidence="10">TMP-PPase</shortName>
    </alternativeName>
</protein>
<feature type="binding site" evidence="10">
    <location>
        <begin position="135"/>
        <end position="137"/>
    </location>
    <ligand>
        <name>2-[(2R,5Z)-2-carboxy-4-methylthiazol-5(2H)-ylidene]ethyl phosphate</name>
        <dbReference type="ChEBI" id="CHEBI:62899"/>
    </ligand>
</feature>
<evidence type="ECO:0000256" key="5">
    <source>
        <dbReference type="ARBA" id="ARBA00022842"/>
    </source>
</evidence>
<feature type="binding site" evidence="10">
    <location>
        <position position="90"/>
    </location>
    <ligand>
        <name>Mg(2+)</name>
        <dbReference type="ChEBI" id="CHEBI:18420"/>
    </ligand>
</feature>
<sequence>MNKFPYRLYLVTDMKACLGRDLLWVTEEAVKGGVDVVQIREKEISDKEFLGKAIQLKEMLDHYKVPLIVNDRLAIAMKCRAAGIHVGVNDLSPLTIKEQWDTCEILGYSLEWIEQLKSNEVAASDYIALSPVFSTTTKTNTITEWGLEGVQKVRGLTEKPIVAIGNMNKGNISAVIKSGADCISVVSAICSANEPYRAAAEIRALIEQSL</sequence>
<dbReference type="Gene3D" id="3.20.20.70">
    <property type="entry name" value="Aldolase class I"/>
    <property type="match status" value="1"/>
</dbReference>
<dbReference type="PANTHER" id="PTHR20857">
    <property type="entry name" value="THIAMINE-PHOSPHATE PYROPHOSPHORYLASE"/>
    <property type="match status" value="1"/>
</dbReference>
<feature type="binding site" evidence="10">
    <location>
        <begin position="186"/>
        <end position="187"/>
    </location>
    <ligand>
        <name>2-[(2R,5Z)-2-carboxy-4-methylthiazol-5(2H)-ylidene]ethyl phosphate</name>
        <dbReference type="ChEBI" id="CHEBI:62899"/>
    </ligand>
</feature>
<dbReference type="FunFam" id="3.20.20.70:FF:000096">
    <property type="entry name" value="Thiamine-phosphate synthase"/>
    <property type="match status" value="1"/>
</dbReference>
<evidence type="ECO:0000256" key="2">
    <source>
        <dbReference type="ARBA" id="ARBA00005165"/>
    </source>
</evidence>
<dbReference type="GO" id="GO:0009229">
    <property type="term" value="P:thiamine diphosphate biosynthetic process"/>
    <property type="evidence" value="ECO:0007669"/>
    <property type="project" value="UniProtKB-UniRule"/>
</dbReference>
<evidence type="ECO:0000259" key="13">
    <source>
        <dbReference type="Pfam" id="PF02581"/>
    </source>
</evidence>
<dbReference type="Proteomes" id="UP000007590">
    <property type="component" value="Chromosome"/>
</dbReference>
<feature type="binding site" evidence="10">
    <location>
        <position position="109"/>
    </location>
    <ligand>
        <name>4-amino-2-methyl-5-(diphosphooxymethyl)pyrimidine</name>
        <dbReference type="ChEBI" id="CHEBI:57841"/>
    </ligand>
</feature>
<proteinExistence type="inferred from homology"/>
<dbReference type="AlphaFoldDB" id="H8KKZ4"/>
<evidence type="ECO:0000256" key="10">
    <source>
        <dbReference type="HAMAP-Rule" id="MF_00097"/>
    </source>
</evidence>
<dbReference type="UniPathway" id="UPA00060">
    <property type="reaction ID" value="UER00141"/>
</dbReference>
<feature type="domain" description="Thiamine phosphate synthase/TenI" evidence="13">
    <location>
        <begin position="8"/>
        <end position="189"/>
    </location>
</feature>
<keyword evidence="15" id="KW-1185">Reference proteome</keyword>
<feature type="binding site" evidence="10">
    <location>
        <position position="70"/>
    </location>
    <ligand>
        <name>4-amino-2-methyl-5-(diphosphooxymethyl)pyrimidine</name>
        <dbReference type="ChEBI" id="CHEBI:57841"/>
    </ligand>
</feature>
<comment type="catalytic activity">
    <reaction evidence="7 10 11">
        <text>4-methyl-5-(2-phosphooxyethyl)-thiazole + 4-amino-2-methyl-5-(diphosphooxymethyl)pyrimidine + H(+) = thiamine phosphate + diphosphate</text>
        <dbReference type="Rhea" id="RHEA:22328"/>
        <dbReference type="ChEBI" id="CHEBI:15378"/>
        <dbReference type="ChEBI" id="CHEBI:33019"/>
        <dbReference type="ChEBI" id="CHEBI:37575"/>
        <dbReference type="ChEBI" id="CHEBI:57841"/>
        <dbReference type="ChEBI" id="CHEBI:58296"/>
        <dbReference type="EC" id="2.5.1.3"/>
    </reaction>
</comment>
<comment type="pathway">
    <text evidence="2 10 12">Cofactor biosynthesis; thiamine diphosphate biosynthesis; thiamine phosphate from 4-amino-2-methyl-5-diphosphomethylpyrimidine and 4-methyl-5-(2-phosphoethyl)-thiazole: step 1/1.</text>
</comment>
<evidence type="ECO:0000256" key="1">
    <source>
        <dbReference type="ARBA" id="ARBA00003814"/>
    </source>
</evidence>
<dbReference type="STRING" id="929556.Solca_3812"/>
<evidence type="ECO:0000256" key="12">
    <source>
        <dbReference type="RuleBase" id="RU004253"/>
    </source>
</evidence>
<dbReference type="GO" id="GO:0009228">
    <property type="term" value="P:thiamine biosynthetic process"/>
    <property type="evidence" value="ECO:0007669"/>
    <property type="project" value="UniProtKB-KW"/>
</dbReference>
<dbReference type="SUPFAM" id="SSF51391">
    <property type="entry name" value="Thiamin phosphate synthase"/>
    <property type="match status" value="1"/>
</dbReference>
<comment type="catalytic activity">
    <reaction evidence="8 10 11">
        <text>2-(2-carboxy-4-methylthiazol-5-yl)ethyl phosphate + 4-amino-2-methyl-5-(diphosphooxymethyl)pyrimidine + 2 H(+) = thiamine phosphate + CO2 + diphosphate</text>
        <dbReference type="Rhea" id="RHEA:47848"/>
        <dbReference type="ChEBI" id="CHEBI:15378"/>
        <dbReference type="ChEBI" id="CHEBI:16526"/>
        <dbReference type="ChEBI" id="CHEBI:33019"/>
        <dbReference type="ChEBI" id="CHEBI:37575"/>
        <dbReference type="ChEBI" id="CHEBI:57841"/>
        <dbReference type="ChEBI" id="CHEBI:62890"/>
        <dbReference type="EC" id="2.5.1.3"/>
    </reaction>
</comment>
<comment type="function">
    <text evidence="1 10">Condenses 4-methyl-5-(beta-hydroxyethyl)thiazole monophosphate (THZ-P) and 2-methyl-4-amino-5-hydroxymethyl pyrimidine pyrophosphate (HMP-PP) to form thiamine monophosphate (TMP).</text>
</comment>
<gene>
    <name evidence="10" type="primary">thiE</name>
    <name evidence="14" type="ordered locus">Solca_3812</name>
</gene>
<organism evidence="14 15">
    <name type="scientific">Solitalea canadensis (strain ATCC 29591 / DSM 3403 / JCM 21819 / LMG 8368 / NBRC 15130 / NCIMB 12057 / USAM 9D)</name>
    <name type="common">Flexibacter canadensis</name>
    <dbReference type="NCBI Taxonomy" id="929556"/>
    <lineage>
        <taxon>Bacteria</taxon>
        <taxon>Pseudomonadati</taxon>
        <taxon>Bacteroidota</taxon>
        <taxon>Sphingobacteriia</taxon>
        <taxon>Sphingobacteriales</taxon>
        <taxon>Sphingobacteriaceae</taxon>
        <taxon>Solitalea</taxon>
    </lineage>
</organism>
<dbReference type="Pfam" id="PF02581">
    <property type="entry name" value="TMP-TENI"/>
    <property type="match status" value="1"/>
</dbReference>
<keyword evidence="5 10" id="KW-0460">Magnesium</keyword>
<comment type="catalytic activity">
    <reaction evidence="9 10 11">
        <text>2-[(2R,5Z)-2-carboxy-4-methylthiazol-5(2H)-ylidene]ethyl phosphate + 4-amino-2-methyl-5-(diphosphooxymethyl)pyrimidine + 2 H(+) = thiamine phosphate + CO2 + diphosphate</text>
        <dbReference type="Rhea" id="RHEA:47844"/>
        <dbReference type="ChEBI" id="CHEBI:15378"/>
        <dbReference type="ChEBI" id="CHEBI:16526"/>
        <dbReference type="ChEBI" id="CHEBI:33019"/>
        <dbReference type="ChEBI" id="CHEBI:37575"/>
        <dbReference type="ChEBI" id="CHEBI:57841"/>
        <dbReference type="ChEBI" id="CHEBI:62899"/>
        <dbReference type="EC" id="2.5.1.3"/>
    </reaction>
</comment>
<dbReference type="HAMAP" id="MF_00097">
    <property type="entry name" value="TMP_synthase"/>
    <property type="match status" value="1"/>
</dbReference>
<evidence type="ECO:0000313" key="14">
    <source>
        <dbReference type="EMBL" id="AFD08811.1"/>
    </source>
</evidence>
<accession>H8KKZ4</accession>
<name>H8KKZ4_SOLCM</name>
<keyword evidence="3 10" id="KW-0808">Transferase</keyword>
<dbReference type="NCBIfam" id="TIGR00693">
    <property type="entry name" value="thiE"/>
    <property type="match status" value="1"/>
</dbReference>
<dbReference type="InterPro" id="IPR022998">
    <property type="entry name" value="ThiamineP_synth_TenI"/>
</dbReference>
<dbReference type="KEGG" id="scn:Solca_3812"/>
<evidence type="ECO:0000256" key="4">
    <source>
        <dbReference type="ARBA" id="ARBA00022723"/>
    </source>
</evidence>
<dbReference type="EC" id="2.5.1.3" evidence="10"/>
<evidence type="ECO:0000256" key="6">
    <source>
        <dbReference type="ARBA" id="ARBA00022977"/>
    </source>
</evidence>
<dbReference type="CDD" id="cd00564">
    <property type="entry name" value="TMP_TenI"/>
    <property type="match status" value="1"/>
</dbReference>
<feature type="binding site" evidence="10">
    <location>
        <begin position="38"/>
        <end position="42"/>
    </location>
    <ligand>
        <name>4-amino-2-methyl-5-(diphosphooxymethyl)pyrimidine</name>
        <dbReference type="ChEBI" id="CHEBI:57841"/>
    </ligand>
</feature>
<dbReference type="OrthoDB" id="9812206at2"/>
<evidence type="ECO:0000256" key="9">
    <source>
        <dbReference type="ARBA" id="ARBA00047883"/>
    </source>
</evidence>
<evidence type="ECO:0000256" key="11">
    <source>
        <dbReference type="RuleBase" id="RU003826"/>
    </source>
</evidence>
<dbReference type="InterPro" id="IPR036206">
    <property type="entry name" value="ThiamineP_synth_sf"/>
</dbReference>
<feature type="binding site" evidence="10">
    <location>
        <position position="71"/>
    </location>
    <ligand>
        <name>Mg(2+)</name>
        <dbReference type="ChEBI" id="CHEBI:18420"/>
    </ligand>
</feature>
<dbReference type="PANTHER" id="PTHR20857:SF23">
    <property type="entry name" value="THIAMINE BIOSYNTHETIC BIFUNCTIONAL ENZYME"/>
    <property type="match status" value="1"/>
</dbReference>
<dbReference type="InterPro" id="IPR013785">
    <property type="entry name" value="Aldolase_TIM"/>
</dbReference>
<dbReference type="GO" id="GO:0004789">
    <property type="term" value="F:thiamine-phosphate diphosphorylase activity"/>
    <property type="evidence" value="ECO:0007669"/>
    <property type="project" value="UniProtKB-UniRule"/>
</dbReference>
<comment type="caution">
    <text evidence="10">Lacks conserved residue(s) required for the propagation of feature annotation.</text>
</comment>
<dbReference type="RefSeq" id="WP_014682034.1">
    <property type="nucleotide sequence ID" value="NC_017770.1"/>
</dbReference>
<dbReference type="InterPro" id="IPR034291">
    <property type="entry name" value="TMP_synthase"/>
</dbReference>
<comment type="similarity">
    <text evidence="10 11">Belongs to the thiamine-phosphate synthase family.</text>
</comment>
<reference evidence="14" key="1">
    <citation type="submission" date="2012-02" db="EMBL/GenBank/DDBJ databases">
        <title>The complete genome of Solitalea canadensis DSM 3403.</title>
        <authorList>
            <consortium name="US DOE Joint Genome Institute (JGI-PGF)"/>
            <person name="Lucas S."/>
            <person name="Copeland A."/>
            <person name="Lapidus A."/>
            <person name="Glavina del Rio T."/>
            <person name="Dalin E."/>
            <person name="Tice H."/>
            <person name="Bruce D."/>
            <person name="Goodwin L."/>
            <person name="Pitluck S."/>
            <person name="Peters L."/>
            <person name="Ovchinnikova G."/>
            <person name="Lu M."/>
            <person name="Kyrpides N."/>
            <person name="Mavromatis K."/>
            <person name="Ivanova N."/>
            <person name="Brettin T."/>
            <person name="Detter J.C."/>
            <person name="Han C."/>
            <person name="Larimer F."/>
            <person name="Land M."/>
            <person name="Hauser L."/>
            <person name="Markowitz V."/>
            <person name="Cheng J.-F."/>
            <person name="Hugenholtz P."/>
            <person name="Woyke T."/>
            <person name="Wu D."/>
            <person name="Spring S."/>
            <person name="Schroeder M."/>
            <person name="Kopitz M."/>
            <person name="Brambilla E."/>
            <person name="Klenk H.-P."/>
            <person name="Eisen J.A."/>
        </authorList>
    </citation>
    <scope>NUCLEOTIDE SEQUENCE</scope>
    <source>
        <strain evidence="14">DSM 3403</strain>
    </source>
</reference>
<keyword evidence="4 10" id="KW-0479">Metal-binding</keyword>
<dbReference type="HOGENOM" id="CLU_018272_3_2_10"/>
<evidence type="ECO:0000256" key="3">
    <source>
        <dbReference type="ARBA" id="ARBA00022679"/>
    </source>
</evidence>
<dbReference type="GO" id="GO:0005737">
    <property type="term" value="C:cytoplasm"/>
    <property type="evidence" value="ECO:0007669"/>
    <property type="project" value="TreeGrafter"/>
</dbReference>